<accession>A0A261Y707</accession>
<dbReference type="OrthoDB" id="10613257at2759"/>
<protein>
    <submittedName>
        <fullName evidence="2">Uncharacterized protein</fullName>
    </submittedName>
</protein>
<keyword evidence="1" id="KW-0732">Signal</keyword>
<sequence length="116" mass="13190">MCSFTFFATLFLVCYFPLLVAPLPVRPRRFFLDLYSQPSYNGTNITFGTSNGLASPCFSLNETYTFMPQSYSVNDEFVQVSFYRELECQQTITAYNGSQESIEVGVIKSVRVAKIE</sequence>
<evidence type="ECO:0000256" key="1">
    <source>
        <dbReference type="SAM" id="SignalP"/>
    </source>
</evidence>
<evidence type="ECO:0000313" key="2">
    <source>
        <dbReference type="EMBL" id="OZJ06379.1"/>
    </source>
</evidence>
<gene>
    <name evidence="2" type="ORF">BZG36_00732</name>
</gene>
<organism evidence="2 3">
    <name type="scientific">Bifiguratus adelaidae</name>
    <dbReference type="NCBI Taxonomy" id="1938954"/>
    <lineage>
        <taxon>Eukaryota</taxon>
        <taxon>Fungi</taxon>
        <taxon>Fungi incertae sedis</taxon>
        <taxon>Mucoromycota</taxon>
        <taxon>Mucoromycotina</taxon>
        <taxon>Endogonomycetes</taxon>
        <taxon>Endogonales</taxon>
        <taxon>Endogonales incertae sedis</taxon>
        <taxon>Bifiguratus</taxon>
    </lineage>
</organism>
<comment type="caution">
    <text evidence="2">The sequence shown here is derived from an EMBL/GenBank/DDBJ whole genome shotgun (WGS) entry which is preliminary data.</text>
</comment>
<proteinExistence type="predicted"/>
<dbReference type="Proteomes" id="UP000242875">
    <property type="component" value="Unassembled WGS sequence"/>
</dbReference>
<feature type="chain" id="PRO_5012537401" evidence="1">
    <location>
        <begin position="23"/>
        <end position="116"/>
    </location>
</feature>
<dbReference type="EMBL" id="MVBO01000004">
    <property type="protein sequence ID" value="OZJ06379.1"/>
    <property type="molecule type" value="Genomic_DNA"/>
</dbReference>
<keyword evidence="3" id="KW-1185">Reference proteome</keyword>
<name>A0A261Y707_9FUNG</name>
<evidence type="ECO:0000313" key="3">
    <source>
        <dbReference type="Proteomes" id="UP000242875"/>
    </source>
</evidence>
<dbReference type="AlphaFoldDB" id="A0A261Y707"/>
<reference evidence="2 3" key="1">
    <citation type="journal article" date="2017" name="Mycologia">
        <title>Bifiguratus adelaidae, gen. et sp. nov., a new member of Mucoromycotina in endophytic and soil-dwelling habitats.</title>
        <authorList>
            <person name="Torres-Cruz T.J."/>
            <person name="Billingsley Tobias T.L."/>
            <person name="Almatruk M."/>
            <person name="Hesse C."/>
            <person name="Kuske C.R."/>
            <person name="Desiro A."/>
            <person name="Benucci G.M."/>
            <person name="Bonito G."/>
            <person name="Stajich J.E."/>
            <person name="Dunlap C."/>
            <person name="Arnold A.E."/>
            <person name="Porras-Alfaro A."/>
        </authorList>
    </citation>
    <scope>NUCLEOTIDE SEQUENCE [LARGE SCALE GENOMIC DNA]</scope>
    <source>
        <strain evidence="2 3">AZ0501</strain>
    </source>
</reference>
<feature type="signal peptide" evidence="1">
    <location>
        <begin position="1"/>
        <end position="22"/>
    </location>
</feature>